<evidence type="ECO:0000313" key="3">
    <source>
        <dbReference type="Proteomes" id="UP000275846"/>
    </source>
</evidence>
<proteinExistence type="predicted"/>
<name>A0A183TI26_SCHSO</name>
<dbReference type="WBParaSite" id="SSLN_0001673301-mRNA-1">
    <property type="protein sequence ID" value="SSLN_0001673301-mRNA-1"/>
    <property type="gene ID" value="SSLN_0001673301"/>
</dbReference>
<evidence type="ECO:0000313" key="2">
    <source>
        <dbReference type="EMBL" id="VDM02510.1"/>
    </source>
</evidence>
<feature type="compositionally biased region" description="Basic and acidic residues" evidence="1">
    <location>
        <begin position="26"/>
        <end position="41"/>
    </location>
</feature>
<protein>
    <submittedName>
        <fullName evidence="2 4">Uncharacterized protein</fullName>
    </submittedName>
</protein>
<sequence length="124" mass="13897">MLLTMSSSSLTSTAVYKLLYYLSPDKERSEPSRPRLADSKIRGRKIQTNKNTPHPHPISPYPPGCSDNPRSNRPERRTALVASELARYKVDVVALSDTRFLEQGQLEEAGTGCSFFWSGRPKAE</sequence>
<reference evidence="2 3" key="2">
    <citation type="submission" date="2018-11" db="EMBL/GenBank/DDBJ databases">
        <authorList>
            <consortium name="Pathogen Informatics"/>
        </authorList>
    </citation>
    <scope>NUCLEOTIDE SEQUENCE [LARGE SCALE GENOMIC DNA]</scope>
    <source>
        <strain evidence="2 3">NST_G2</strain>
    </source>
</reference>
<accession>A0A183TI26</accession>
<evidence type="ECO:0000313" key="4">
    <source>
        <dbReference type="WBParaSite" id="SSLN_0001673301-mRNA-1"/>
    </source>
</evidence>
<feature type="region of interest" description="Disordered" evidence="1">
    <location>
        <begin position="26"/>
        <end position="75"/>
    </location>
</feature>
<organism evidence="4">
    <name type="scientific">Schistocephalus solidus</name>
    <name type="common">Tapeworm</name>
    <dbReference type="NCBI Taxonomy" id="70667"/>
    <lineage>
        <taxon>Eukaryota</taxon>
        <taxon>Metazoa</taxon>
        <taxon>Spiralia</taxon>
        <taxon>Lophotrochozoa</taxon>
        <taxon>Platyhelminthes</taxon>
        <taxon>Cestoda</taxon>
        <taxon>Eucestoda</taxon>
        <taxon>Diphyllobothriidea</taxon>
        <taxon>Diphyllobothriidae</taxon>
        <taxon>Schistocephalus</taxon>
    </lineage>
</organism>
<keyword evidence="3" id="KW-1185">Reference proteome</keyword>
<reference evidence="4" key="1">
    <citation type="submission" date="2016-06" db="UniProtKB">
        <authorList>
            <consortium name="WormBaseParasite"/>
        </authorList>
    </citation>
    <scope>IDENTIFICATION</scope>
</reference>
<dbReference type="AlphaFoldDB" id="A0A183TI26"/>
<dbReference type="EMBL" id="UYSU01040694">
    <property type="protein sequence ID" value="VDM02510.1"/>
    <property type="molecule type" value="Genomic_DNA"/>
</dbReference>
<dbReference type="Proteomes" id="UP000275846">
    <property type="component" value="Unassembled WGS sequence"/>
</dbReference>
<gene>
    <name evidence="2" type="ORF">SSLN_LOCUS16124</name>
</gene>
<evidence type="ECO:0000256" key="1">
    <source>
        <dbReference type="SAM" id="MobiDB-lite"/>
    </source>
</evidence>
<feature type="compositionally biased region" description="Pro residues" evidence="1">
    <location>
        <begin position="54"/>
        <end position="63"/>
    </location>
</feature>